<proteinExistence type="predicted"/>
<evidence type="ECO:0000313" key="2">
    <source>
        <dbReference type="EMBL" id="MFC5674254.1"/>
    </source>
</evidence>
<dbReference type="RefSeq" id="WP_381218537.1">
    <property type="nucleotide sequence ID" value="NZ_JBHSPC010000106.1"/>
</dbReference>
<reference evidence="3" key="1">
    <citation type="journal article" date="2019" name="Int. J. Syst. Evol. Microbiol.">
        <title>The Global Catalogue of Microorganisms (GCM) 10K type strain sequencing project: providing services to taxonomists for standard genome sequencing and annotation.</title>
        <authorList>
            <consortium name="The Broad Institute Genomics Platform"/>
            <consortium name="The Broad Institute Genome Sequencing Center for Infectious Disease"/>
            <person name="Wu L."/>
            <person name="Ma J."/>
        </authorList>
    </citation>
    <scope>NUCLEOTIDE SEQUENCE [LARGE SCALE GENOMIC DNA]</scope>
    <source>
        <strain evidence="3">JCM 13852</strain>
    </source>
</reference>
<dbReference type="SUPFAM" id="SSF69318">
    <property type="entry name" value="Integrin alpha N-terminal domain"/>
    <property type="match status" value="1"/>
</dbReference>
<dbReference type="EMBL" id="JBHSPC010000106">
    <property type="protein sequence ID" value="MFC5674254.1"/>
    <property type="molecule type" value="Genomic_DNA"/>
</dbReference>
<dbReference type="InterPro" id="IPR028994">
    <property type="entry name" value="Integrin_alpha_N"/>
</dbReference>
<gene>
    <name evidence="2" type="ORF">ACFP2V_30525</name>
</gene>
<sequence length="57" mass="6085">MLTGHQRRLPLWSAAVVRDITGDGKAELVSRDTSGNLWRNSGNGKGSFGSRTKIATG</sequence>
<name>A0ABW0XYW4_9ACTN</name>
<evidence type="ECO:0008006" key="4">
    <source>
        <dbReference type="Google" id="ProtNLM"/>
    </source>
</evidence>
<organism evidence="2 3">
    <name type="scientific">Streptomyces incanus</name>
    <dbReference type="NCBI Taxonomy" id="887453"/>
    <lineage>
        <taxon>Bacteria</taxon>
        <taxon>Bacillati</taxon>
        <taxon>Actinomycetota</taxon>
        <taxon>Actinomycetes</taxon>
        <taxon>Kitasatosporales</taxon>
        <taxon>Streptomycetaceae</taxon>
        <taxon>Streptomyces</taxon>
    </lineage>
</organism>
<evidence type="ECO:0000256" key="1">
    <source>
        <dbReference type="SAM" id="MobiDB-lite"/>
    </source>
</evidence>
<keyword evidence="3" id="KW-1185">Reference proteome</keyword>
<feature type="region of interest" description="Disordered" evidence="1">
    <location>
        <begin position="32"/>
        <end position="57"/>
    </location>
</feature>
<evidence type="ECO:0000313" key="3">
    <source>
        <dbReference type="Proteomes" id="UP001596183"/>
    </source>
</evidence>
<protein>
    <recommendedName>
        <fullName evidence="4">VCBS repeat-containing protein</fullName>
    </recommendedName>
</protein>
<accession>A0ABW0XYW4</accession>
<comment type="caution">
    <text evidence="2">The sequence shown here is derived from an EMBL/GenBank/DDBJ whole genome shotgun (WGS) entry which is preliminary data.</text>
</comment>
<dbReference type="Proteomes" id="UP001596183">
    <property type="component" value="Unassembled WGS sequence"/>
</dbReference>
<feature type="compositionally biased region" description="Polar residues" evidence="1">
    <location>
        <begin position="32"/>
        <end position="42"/>
    </location>
</feature>